<proteinExistence type="predicted"/>
<reference evidence="1" key="1">
    <citation type="submission" date="2023-04" db="EMBL/GenBank/DDBJ databases">
        <authorList>
            <person name="Vijverberg K."/>
            <person name="Xiong W."/>
            <person name="Schranz E."/>
        </authorList>
    </citation>
    <scope>NUCLEOTIDE SEQUENCE</scope>
</reference>
<protein>
    <recommendedName>
        <fullName evidence="3">DUF4283 domain-containing protein</fullName>
    </recommendedName>
</protein>
<accession>A0AA36DX63</accession>
<dbReference type="Proteomes" id="UP001177003">
    <property type="component" value="Chromosome 3"/>
</dbReference>
<keyword evidence="2" id="KW-1185">Reference proteome</keyword>
<organism evidence="1 2">
    <name type="scientific">Lactuca saligna</name>
    <name type="common">Willowleaf lettuce</name>
    <dbReference type="NCBI Taxonomy" id="75948"/>
    <lineage>
        <taxon>Eukaryota</taxon>
        <taxon>Viridiplantae</taxon>
        <taxon>Streptophyta</taxon>
        <taxon>Embryophyta</taxon>
        <taxon>Tracheophyta</taxon>
        <taxon>Spermatophyta</taxon>
        <taxon>Magnoliopsida</taxon>
        <taxon>eudicotyledons</taxon>
        <taxon>Gunneridae</taxon>
        <taxon>Pentapetalae</taxon>
        <taxon>asterids</taxon>
        <taxon>campanulids</taxon>
        <taxon>Asterales</taxon>
        <taxon>Asteraceae</taxon>
        <taxon>Cichorioideae</taxon>
        <taxon>Cichorieae</taxon>
        <taxon>Lactucinae</taxon>
        <taxon>Lactuca</taxon>
    </lineage>
</organism>
<name>A0AA36DX63_LACSI</name>
<evidence type="ECO:0008006" key="3">
    <source>
        <dbReference type="Google" id="ProtNLM"/>
    </source>
</evidence>
<evidence type="ECO:0000313" key="1">
    <source>
        <dbReference type="EMBL" id="CAI9274796.1"/>
    </source>
</evidence>
<evidence type="ECO:0000313" key="2">
    <source>
        <dbReference type="Proteomes" id="UP001177003"/>
    </source>
</evidence>
<sequence length="265" mass="28914">MLCLDESFDIFEMRYIGGLWVLIEFTSNNACKNFLGSKAIDHWILENREWDRTFVPSERIVWVDVEGLPLSAWIKEPFRKILSKWGTIAQLDDDIGEDIYKKRICILTSNQSIISESNSSAVPGPTVNIPVAAAAEELQAAPATSPNPTVVTVVNFENSSAHAANSGLFQIGIDASNKPSQVGFSGGYICMLGIQSTDDSLSHPPGFSNMIHGEKDVFSEGSLTNDSNVVESKKTIAMGGIIGLNMSGCSEHVKNTIQEERSKEI</sequence>
<dbReference type="EMBL" id="OX465079">
    <property type="protein sequence ID" value="CAI9274796.1"/>
    <property type="molecule type" value="Genomic_DNA"/>
</dbReference>
<gene>
    <name evidence="1" type="ORF">LSALG_LOCUS14854</name>
</gene>
<dbReference type="AlphaFoldDB" id="A0AA36DX63"/>